<evidence type="ECO:0000256" key="1">
    <source>
        <dbReference type="ARBA" id="ARBA00004496"/>
    </source>
</evidence>
<dbReference type="EMBL" id="CABMJJ010000011">
    <property type="protein sequence ID" value="VVC04828.1"/>
    <property type="molecule type" value="Genomic_DNA"/>
</dbReference>
<dbReference type="AlphaFoldDB" id="A0A5E4LUT4"/>
<comment type="caution">
    <text evidence="6">The sequence shown here is derived from an EMBL/GenBank/DDBJ whole genome shotgun (WGS) entry which is preliminary data.</text>
</comment>
<protein>
    <submittedName>
        <fullName evidence="6">Exosome complex component Rrp42</fullName>
    </submittedName>
</protein>
<dbReference type="InterPro" id="IPR020568">
    <property type="entry name" value="Ribosomal_Su5_D2-typ_SF"/>
</dbReference>
<dbReference type="PANTHER" id="PTHR11097:SF8">
    <property type="entry name" value="EXOSOME COMPLEX COMPONENT RRP42"/>
    <property type="match status" value="1"/>
</dbReference>
<evidence type="ECO:0000313" key="6">
    <source>
        <dbReference type="EMBL" id="VVC04828.1"/>
    </source>
</evidence>
<evidence type="ECO:0000256" key="2">
    <source>
        <dbReference type="ARBA" id="ARBA00022490"/>
    </source>
</evidence>
<sequence length="267" mass="29371">MVMIMGDEVKDVIMAQIRRDVLNNTLSKGVRFDGRKFDEYRPIEVQRGPIKTAEGSAVAKIGQTMVLVAAKFDIVKPFPDRPTQGVMVSNAELLPTASPTFESGPPDEYSIEVARVVDRALRSAECVDLNSFFVETDKVLGLYLDIYVLNHAGNYTDTATLAATAALLDTKIPKVENGAIIRGEYAKPLNPTKLPLTTTMVKVGNNWLVDPSRDEERVLETTLTIGTTEEHVCAMQKGKGAITKDELVEAMEIAFKRGDDIRKILKG</sequence>
<dbReference type="PANTHER" id="PTHR11097">
    <property type="entry name" value="EXOSOME COMPLEX EXONUCLEASE RIBOSOMAL RNA PROCESSING PROTEIN"/>
    <property type="match status" value="1"/>
</dbReference>
<dbReference type="Pfam" id="PF03725">
    <property type="entry name" value="RNase_PH_C"/>
    <property type="match status" value="1"/>
</dbReference>
<feature type="domain" description="Exoribonuclease phosphorolytic" evidence="5">
    <location>
        <begin position="194"/>
        <end position="257"/>
    </location>
</feature>
<dbReference type="Gene3D" id="3.30.230.70">
    <property type="entry name" value="GHMP Kinase, N-terminal domain"/>
    <property type="match status" value="1"/>
</dbReference>
<dbReference type="InterPro" id="IPR027408">
    <property type="entry name" value="PNPase/RNase_PH_dom_sf"/>
</dbReference>
<comment type="subcellular location">
    <subcellularLocation>
        <location evidence="1">Cytoplasm</location>
    </subcellularLocation>
</comment>
<dbReference type="InterPro" id="IPR050590">
    <property type="entry name" value="Exosome_comp_Rrp42_subfam"/>
</dbReference>
<dbReference type="InterPro" id="IPR001247">
    <property type="entry name" value="ExoRNase_PH_dom1"/>
</dbReference>
<evidence type="ECO:0000313" key="7">
    <source>
        <dbReference type="Proteomes" id="UP000789941"/>
    </source>
</evidence>
<dbReference type="GO" id="GO:0000177">
    <property type="term" value="C:cytoplasmic exosome (RNase complex)"/>
    <property type="evidence" value="ECO:0007669"/>
    <property type="project" value="TreeGrafter"/>
</dbReference>
<dbReference type="InterPro" id="IPR036345">
    <property type="entry name" value="ExoRNase_PH_dom2_sf"/>
</dbReference>
<evidence type="ECO:0000259" key="4">
    <source>
        <dbReference type="Pfam" id="PF01138"/>
    </source>
</evidence>
<dbReference type="InterPro" id="IPR015847">
    <property type="entry name" value="ExoRNase_PH_dom2"/>
</dbReference>
<evidence type="ECO:0000259" key="5">
    <source>
        <dbReference type="Pfam" id="PF03725"/>
    </source>
</evidence>
<keyword evidence="2" id="KW-0963">Cytoplasm</keyword>
<dbReference type="NCBIfam" id="NF003282">
    <property type="entry name" value="PRK04282.1-1"/>
    <property type="match status" value="1"/>
</dbReference>
<dbReference type="SUPFAM" id="SSF55666">
    <property type="entry name" value="Ribonuclease PH domain 2-like"/>
    <property type="match status" value="1"/>
</dbReference>
<proteinExistence type="predicted"/>
<accession>A0A5E4LUT4</accession>
<name>A0A5E4LUT4_9ARCH</name>
<dbReference type="GO" id="GO:0016075">
    <property type="term" value="P:rRNA catabolic process"/>
    <property type="evidence" value="ECO:0007669"/>
    <property type="project" value="TreeGrafter"/>
</dbReference>
<dbReference type="SUPFAM" id="SSF54211">
    <property type="entry name" value="Ribosomal protein S5 domain 2-like"/>
    <property type="match status" value="1"/>
</dbReference>
<dbReference type="Proteomes" id="UP000789941">
    <property type="component" value="Unassembled WGS sequence"/>
</dbReference>
<reference evidence="6 7" key="1">
    <citation type="submission" date="2019-08" db="EMBL/GenBank/DDBJ databases">
        <authorList>
            <person name="Vazquez-Campos X."/>
        </authorList>
    </citation>
    <scope>NUCLEOTIDE SEQUENCE [LARGE SCALE GENOMIC DNA]</scope>
    <source>
        <strain evidence="6">LFW-283_2</strain>
    </source>
</reference>
<gene>
    <name evidence="6" type="ORF">LFW2832_01139</name>
</gene>
<feature type="domain" description="Exoribonuclease phosphorolytic" evidence="4">
    <location>
        <begin position="39"/>
        <end position="173"/>
    </location>
</feature>
<dbReference type="GO" id="GO:0035925">
    <property type="term" value="F:mRNA 3'-UTR AU-rich region binding"/>
    <property type="evidence" value="ECO:0007669"/>
    <property type="project" value="TreeGrafter"/>
</dbReference>
<evidence type="ECO:0000256" key="3">
    <source>
        <dbReference type="ARBA" id="ARBA00022835"/>
    </source>
</evidence>
<organism evidence="6 7">
    <name type="scientific">Candidatus Bilamarchaeum dharawalense</name>
    <dbReference type="NCBI Taxonomy" id="2885759"/>
    <lineage>
        <taxon>Archaea</taxon>
        <taxon>Candidatus Micrarchaeota</taxon>
        <taxon>Candidatus Micrarchaeia</taxon>
        <taxon>Candidatus Anstonellales</taxon>
        <taxon>Candidatus Bilamarchaeaceae</taxon>
        <taxon>Candidatus Bilamarchaeum</taxon>
    </lineage>
</organism>
<dbReference type="Pfam" id="PF01138">
    <property type="entry name" value="RNase_PH"/>
    <property type="match status" value="1"/>
</dbReference>
<keyword evidence="3" id="KW-0271">Exosome</keyword>